<dbReference type="SUPFAM" id="SSF88697">
    <property type="entry name" value="PUA domain-like"/>
    <property type="match status" value="1"/>
</dbReference>
<feature type="domain" description="ASCH" evidence="1">
    <location>
        <begin position="5"/>
        <end position="59"/>
    </location>
</feature>
<dbReference type="AlphaFoldDB" id="X1ABN6"/>
<evidence type="ECO:0000313" key="2">
    <source>
        <dbReference type="EMBL" id="GAG70098.1"/>
    </source>
</evidence>
<reference evidence="2" key="1">
    <citation type="journal article" date="2014" name="Front. Microbiol.">
        <title>High frequency of phylogenetically diverse reductive dehalogenase-homologous genes in deep subseafloor sedimentary metagenomes.</title>
        <authorList>
            <person name="Kawai M."/>
            <person name="Futagami T."/>
            <person name="Toyoda A."/>
            <person name="Takaki Y."/>
            <person name="Nishi S."/>
            <person name="Hori S."/>
            <person name="Arai W."/>
            <person name="Tsubouchi T."/>
            <person name="Morono Y."/>
            <person name="Uchiyama I."/>
            <person name="Ito T."/>
            <person name="Fujiyama A."/>
            <person name="Inagaki F."/>
            <person name="Takami H."/>
        </authorList>
    </citation>
    <scope>NUCLEOTIDE SEQUENCE</scope>
    <source>
        <strain evidence="2">Expedition CK06-06</strain>
    </source>
</reference>
<dbReference type="InterPro" id="IPR015947">
    <property type="entry name" value="PUA-like_sf"/>
</dbReference>
<evidence type="ECO:0000259" key="1">
    <source>
        <dbReference type="Pfam" id="PF04266"/>
    </source>
</evidence>
<dbReference type="EMBL" id="BART01004371">
    <property type="protein sequence ID" value="GAG70098.1"/>
    <property type="molecule type" value="Genomic_DNA"/>
</dbReference>
<dbReference type="Gene3D" id="2.30.130.30">
    <property type="entry name" value="Hypothetical protein"/>
    <property type="match status" value="1"/>
</dbReference>
<comment type="caution">
    <text evidence="2">The sequence shown here is derived from an EMBL/GenBank/DDBJ whole genome shotgun (WGS) entry which is preliminary data.</text>
</comment>
<name>X1ABN6_9ZZZZ</name>
<protein>
    <recommendedName>
        <fullName evidence="1">ASCH domain-containing protein</fullName>
    </recommendedName>
</protein>
<dbReference type="InterPro" id="IPR007374">
    <property type="entry name" value="ASCH_domain"/>
</dbReference>
<organism evidence="2">
    <name type="scientific">marine sediment metagenome</name>
    <dbReference type="NCBI Taxonomy" id="412755"/>
    <lineage>
        <taxon>unclassified sequences</taxon>
        <taxon>metagenomes</taxon>
        <taxon>ecological metagenomes</taxon>
    </lineage>
</organism>
<gene>
    <name evidence="2" type="ORF">S01H4_11031</name>
</gene>
<proteinExistence type="predicted"/>
<accession>X1ABN6</accession>
<sequence length="139" mass="16546">MKVLLSVKPEYTEKIFSGEKKYEFRKQKPRLVIERIFIYECSPSKSIVGWFTVKRILSGSPERIWEKCKNSSGIKKKEYFTYCNGKRVIYALEIDRFLQFETPINPFEIRSDFKPPQNFSYLDCSSICDVVEWWEAGCR</sequence>
<dbReference type="Pfam" id="PF04266">
    <property type="entry name" value="ASCH"/>
    <property type="match status" value="1"/>
</dbReference>